<dbReference type="Gene3D" id="3.30.70.1290">
    <property type="entry name" value="Transposase IS200-like"/>
    <property type="match status" value="1"/>
</dbReference>
<organism evidence="2 3">
    <name type="scientific">Pseudomonas nicosulfuronedens</name>
    <dbReference type="NCBI Taxonomy" id="2571105"/>
    <lineage>
        <taxon>Bacteria</taxon>
        <taxon>Pseudomonadati</taxon>
        <taxon>Pseudomonadota</taxon>
        <taxon>Gammaproteobacteria</taxon>
        <taxon>Pseudomonadales</taxon>
        <taxon>Pseudomonadaceae</taxon>
        <taxon>Pseudomonas</taxon>
    </lineage>
</organism>
<feature type="domain" description="Transposase IS200-like" evidence="1">
    <location>
        <begin position="23"/>
        <end position="138"/>
    </location>
</feature>
<protein>
    <submittedName>
        <fullName evidence="2">Transposase</fullName>
    </submittedName>
</protein>
<keyword evidence="3" id="KW-1185">Reference proteome</keyword>
<gene>
    <name evidence="2" type="ORF">FAS41_07320</name>
</gene>
<sequence>MSYLALPFPHSGHKALRKGRISMPGGVYLITATTYHRTPLFSDFSAACAASAAFHQHAVLGQNKLLAWVLMPDHVHLLLQLGTNEELSKSVGRMKAVSAREVRRVTRSQGTIWAPAFHDHALRHEDDLLAVARYIVANPLRAGLTKSIREYSYWGAVWI</sequence>
<evidence type="ECO:0000259" key="1">
    <source>
        <dbReference type="SMART" id="SM01321"/>
    </source>
</evidence>
<dbReference type="SMART" id="SM01321">
    <property type="entry name" value="Y1_Tnp"/>
    <property type="match status" value="1"/>
</dbReference>
<dbReference type="GO" id="GO:0006313">
    <property type="term" value="P:DNA transposition"/>
    <property type="evidence" value="ECO:0007669"/>
    <property type="project" value="InterPro"/>
</dbReference>
<dbReference type="GO" id="GO:0004803">
    <property type="term" value="F:transposase activity"/>
    <property type="evidence" value="ECO:0007669"/>
    <property type="project" value="InterPro"/>
</dbReference>
<name>A0A5R9R8W7_9PSED</name>
<dbReference type="RefSeq" id="WP_138520941.1">
    <property type="nucleotide sequence ID" value="NZ_JAOCBK010000008.1"/>
</dbReference>
<dbReference type="PANTHER" id="PTHR36966:SF1">
    <property type="entry name" value="REP-ASSOCIATED TYROSINE TRANSPOSASE"/>
    <property type="match status" value="1"/>
</dbReference>
<dbReference type="SUPFAM" id="SSF143422">
    <property type="entry name" value="Transposase IS200-like"/>
    <property type="match status" value="1"/>
</dbReference>
<evidence type="ECO:0000313" key="3">
    <source>
        <dbReference type="Proteomes" id="UP000306635"/>
    </source>
</evidence>
<dbReference type="InterPro" id="IPR002686">
    <property type="entry name" value="Transposase_17"/>
</dbReference>
<dbReference type="PANTHER" id="PTHR36966">
    <property type="entry name" value="REP-ASSOCIATED TYROSINE TRANSPOSASE"/>
    <property type="match status" value="1"/>
</dbReference>
<accession>A0A5R9R8W7</accession>
<proteinExistence type="predicted"/>
<comment type="caution">
    <text evidence="2">The sequence shown here is derived from an EMBL/GenBank/DDBJ whole genome shotgun (WGS) entry which is preliminary data.</text>
</comment>
<dbReference type="GO" id="GO:0043565">
    <property type="term" value="F:sequence-specific DNA binding"/>
    <property type="evidence" value="ECO:0007669"/>
    <property type="project" value="TreeGrafter"/>
</dbReference>
<dbReference type="NCBIfam" id="NF047646">
    <property type="entry name" value="REP_Tyr_transpos"/>
    <property type="match status" value="1"/>
</dbReference>
<dbReference type="AlphaFoldDB" id="A0A5R9R8W7"/>
<dbReference type="InterPro" id="IPR036515">
    <property type="entry name" value="Transposase_17_sf"/>
</dbReference>
<reference evidence="2 3" key="1">
    <citation type="submission" date="2019-04" db="EMBL/GenBank/DDBJ databases">
        <authorList>
            <person name="Li M."/>
        </authorList>
    </citation>
    <scope>NUCLEOTIDE SEQUENCE [LARGE SCALE GENOMIC DNA]</scope>
    <source>
        <strain evidence="2 3">LAM1902</strain>
    </source>
</reference>
<evidence type="ECO:0000313" key="2">
    <source>
        <dbReference type="EMBL" id="TLX79475.1"/>
    </source>
</evidence>
<dbReference type="EMBL" id="SWDV01000005">
    <property type="protein sequence ID" value="TLX79475.1"/>
    <property type="molecule type" value="Genomic_DNA"/>
</dbReference>
<dbReference type="Pfam" id="PF01797">
    <property type="entry name" value="Y1_Tnp"/>
    <property type="match status" value="1"/>
</dbReference>
<dbReference type="Proteomes" id="UP000306635">
    <property type="component" value="Unassembled WGS sequence"/>
</dbReference>
<dbReference type="InterPro" id="IPR052715">
    <property type="entry name" value="RAYT_transposase"/>
</dbReference>
<dbReference type="OrthoDB" id="9791101at2"/>